<dbReference type="GO" id="GO:0005737">
    <property type="term" value="C:cytoplasm"/>
    <property type="evidence" value="ECO:0007669"/>
    <property type="project" value="TreeGrafter"/>
</dbReference>
<evidence type="ECO:0000313" key="7">
    <source>
        <dbReference type="EMBL" id="MBB5265957.1"/>
    </source>
</evidence>
<dbReference type="PANTHER" id="PTHR30313:SF2">
    <property type="entry name" value="DNA PRIMASE"/>
    <property type="match status" value="1"/>
</dbReference>
<gene>
    <name evidence="7" type="ORF">HNP82_003108</name>
</gene>
<dbReference type="RefSeq" id="WP_243164800.1">
    <property type="nucleotide sequence ID" value="NZ_JACHFW010000016.1"/>
</dbReference>
<keyword evidence="1" id="KW-0479">Metal-binding</keyword>
<dbReference type="Gene3D" id="3.90.580.10">
    <property type="entry name" value="Zinc finger, CHC2-type domain"/>
    <property type="match status" value="1"/>
</dbReference>
<comment type="caution">
    <text evidence="7">The sequence shown here is derived from an EMBL/GenBank/DDBJ whole genome shotgun (WGS) entry which is preliminary data.</text>
</comment>
<dbReference type="Pfam" id="PF01807">
    <property type="entry name" value="Zn_ribbon_DnaG"/>
    <property type="match status" value="1"/>
</dbReference>
<keyword evidence="2" id="KW-0863">Zinc-finger</keyword>
<evidence type="ECO:0000256" key="4">
    <source>
        <dbReference type="SAM" id="Coils"/>
    </source>
</evidence>
<feature type="coiled-coil region" evidence="4">
    <location>
        <begin position="213"/>
        <end position="240"/>
    </location>
</feature>
<evidence type="ECO:0000256" key="5">
    <source>
        <dbReference type="SAM" id="MobiDB-lite"/>
    </source>
</evidence>
<protein>
    <recommendedName>
        <fullName evidence="6">Zinc finger CHC2-type domain-containing protein</fullName>
    </recommendedName>
</protein>
<dbReference type="InterPro" id="IPR002694">
    <property type="entry name" value="Znf_CHC2"/>
</dbReference>
<organism evidence="7 8">
    <name type="scientific">Catenibacillus scindens</name>
    <dbReference type="NCBI Taxonomy" id="673271"/>
    <lineage>
        <taxon>Bacteria</taxon>
        <taxon>Bacillati</taxon>
        <taxon>Bacillota</taxon>
        <taxon>Clostridia</taxon>
        <taxon>Lachnospirales</taxon>
        <taxon>Lachnospiraceae</taxon>
        <taxon>Catenibacillus</taxon>
    </lineage>
</organism>
<name>A0A7W8M6U7_9FIRM</name>
<dbReference type="GO" id="GO:0003899">
    <property type="term" value="F:DNA-directed RNA polymerase activity"/>
    <property type="evidence" value="ECO:0007669"/>
    <property type="project" value="InterPro"/>
</dbReference>
<proteinExistence type="predicted"/>
<dbReference type="SMART" id="SM00400">
    <property type="entry name" value="ZnF_CHCC"/>
    <property type="match status" value="1"/>
</dbReference>
<reference evidence="7 8" key="1">
    <citation type="submission" date="2020-08" db="EMBL/GenBank/DDBJ databases">
        <title>Genomic Encyclopedia of Type Strains, Phase IV (KMG-IV): sequencing the most valuable type-strain genomes for metagenomic binning, comparative biology and taxonomic classification.</title>
        <authorList>
            <person name="Goeker M."/>
        </authorList>
    </citation>
    <scope>NUCLEOTIDE SEQUENCE [LARGE SCALE GENOMIC DNA]</scope>
    <source>
        <strain evidence="7 8">DSM 106146</strain>
    </source>
</reference>
<keyword evidence="3" id="KW-0862">Zinc</keyword>
<keyword evidence="8" id="KW-1185">Reference proteome</keyword>
<dbReference type="GO" id="GO:0006269">
    <property type="term" value="P:DNA replication, synthesis of primer"/>
    <property type="evidence" value="ECO:0007669"/>
    <property type="project" value="TreeGrafter"/>
</dbReference>
<dbReference type="Proteomes" id="UP000543642">
    <property type="component" value="Unassembled WGS sequence"/>
</dbReference>
<feature type="domain" description="Zinc finger CHC2-type" evidence="6">
    <location>
        <begin position="29"/>
        <end position="80"/>
    </location>
</feature>
<evidence type="ECO:0000259" key="6">
    <source>
        <dbReference type="SMART" id="SM00400"/>
    </source>
</evidence>
<dbReference type="EMBL" id="JACHFW010000016">
    <property type="protein sequence ID" value="MBB5265957.1"/>
    <property type="molecule type" value="Genomic_DNA"/>
</dbReference>
<feature type="region of interest" description="Disordered" evidence="5">
    <location>
        <begin position="135"/>
        <end position="173"/>
    </location>
</feature>
<dbReference type="PANTHER" id="PTHR30313">
    <property type="entry name" value="DNA PRIMASE"/>
    <property type="match status" value="1"/>
</dbReference>
<accession>A0A7W8M6U7</accession>
<evidence type="ECO:0000256" key="2">
    <source>
        <dbReference type="ARBA" id="ARBA00022771"/>
    </source>
</evidence>
<dbReference type="InterPro" id="IPR036977">
    <property type="entry name" value="DNA_primase_Znf_CHC2"/>
</dbReference>
<keyword evidence="4" id="KW-0175">Coiled coil</keyword>
<dbReference type="InterPro" id="IPR050219">
    <property type="entry name" value="DnaG_primase"/>
</dbReference>
<sequence length="243" mass="27149">MTLFELVKQNICVPDAAEHYGLQVNRNGMCSCPFHEDRHPSVKLNERYFYCFGCGATGDVIDLVARLFDLSSYEAAQKLAQDFGIDPDKPPAAIALPKPERPLLKAYRQEEVHCLRVLCDYLHLLEGWKQNYAPSHPDETGVPNGTQQSGSVGERTSSGMSELSPQGGSEGYAACEDEDDRFVEACQMLDYVEYLADLLIAAELEHRVKIVEMLNKDGLIAGLEERLDRLKKEDNAHEKQNAA</sequence>
<dbReference type="AlphaFoldDB" id="A0A7W8M6U7"/>
<dbReference type="GO" id="GO:0003677">
    <property type="term" value="F:DNA binding"/>
    <property type="evidence" value="ECO:0007669"/>
    <property type="project" value="InterPro"/>
</dbReference>
<evidence type="ECO:0000313" key="8">
    <source>
        <dbReference type="Proteomes" id="UP000543642"/>
    </source>
</evidence>
<evidence type="ECO:0000256" key="1">
    <source>
        <dbReference type="ARBA" id="ARBA00022723"/>
    </source>
</evidence>
<dbReference type="GO" id="GO:0008270">
    <property type="term" value="F:zinc ion binding"/>
    <property type="evidence" value="ECO:0007669"/>
    <property type="project" value="UniProtKB-KW"/>
</dbReference>
<evidence type="ECO:0000256" key="3">
    <source>
        <dbReference type="ARBA" id="ARBA00022833"/>
    </source>
</evidence>
<feature type="compositionally biased region" description="Polar residues" evidence="5">
    <location>
        <begin position="143"/>
        <end position="167"/>
    </location>
</feature>
<dbReference type="SUPFAM" id="SSF57783">
    <property type="entry name" value="Zinc beta-ribbon"/>
    <property type="match status" value="1"/>
</dbReference>